<evidence type="ECO:0000256" key="1">
    <source>
        <dbReference type="SAM" id="MobiDB-lite"/>
    </source>
</evidence>
<dbReference type="PANTHER" id="PTHR42815:SF2">
    <property type="entry name" value="FAD-BINDING, PUTATIVE (AFU_ORTHOLOGUE AFUA_6G07600)-RELATED"/>
    <property type="match status" value="1"/>
</dbReference>
<feature type="compositionally biased region" description="Low complexity" evidence="1">
    <location>
        <begin position="146"/>
        <end position="155"/>
    </location>
</feature>
<dbReference type="RefSeq" id="WP_279948269.1">
    <property type="nucleotide sequence ID" value="NZ_BAABEN010000002.1"/>
</dbReference>
<dbReference type="SUPFAM" id="SSF50475">
    <property type="entry name" value="FMN-binding split barrel"/>
    <property type="match status" value="1"/>
</dbReference>
<evidence type="ECO:0000313" key="4">
    <source>
        <dbReference type="Proteomes" id="UP001607069"/>
    </source>
</evidence>
<accession>A0ABW7HT95</accession>
<protein>
    <submittedName>
        <fullName evidence="3">Pyridoxamine 5'-phosphate oxidase family protein</fullName>
    </submittedName>
</protein>
<proteinExistence type="predicted"/>
<evidence type="ECO:0000259" key="2">
    <source>
        <dbReference type="Pfam" id="PF01243"/>
    </source>
</evidence>
<dbReference type="Proteomes" id="UP001607069">
    <property type="component" value="Unassembled WGS sequence"/>
</dbReference>
<keyword evidence="4" id="KW-1185">Reference proteome</keyword>
<comment type="caution">
    <text evidence="3">The sequence shown here is derived from an EMBL/GenBank/DDBJ whole genome shotgun (WGS) entry which is preliminary data.</text>
</comment>
<dbReference type="InterPro" id="IPR011576">
    <property type="entry name" value="Pyridox_Oxase_N"/>
</dbReference>
<sequence length="324" mass="34101">MTGPYHRGEREVQRRAGLREEAEVSGRAIRDTVPPVAASFLTQQRLLVAGAADDRGDVWATVLTGPAGFLRTEDEHSLSIAARPAPADPLATVLERPVHLGMLAIEAATRRRMRMNGTARPRGGGLLVDLDQVVANCPKYIQKRTPPAADSGPASASPPEPPSPSLPGARRSDRLDDGQRRLLAGADTFFIATADEHGRADASHRGGNPGFLQAPSPTLVRWPDYTGNAMFLTLGNLLVNPRAGLVVPDYATGATLHLTGSARIVWDAEDARSPVPTPADTGRMVEFAVTGVAELPGTLPAGWSPPALSRFNPPVPAAGAPSAV</sequence>
<dbReference type="PANTHER" id="PTHR42815">
    <property type="entry name" value="FAD-BINDING, PUTATIVE (AFU_ORTHOLOGUE AFUA_6G07600)-RELATED"/>
    <property type="match status" value="1"/>
</dbReference>
<name>A0ABW7HT95_9ACTN</name>
<dbReference type="Gene3D" id="2.30.110.10">
    <property type="entry name" value="Electron Transport, Fmn-binding Protein, Chain A"/>
    <property type="match status" value="1"/>
</dbReference>
<dbReference type="Pfam" id="PF01243">
    <property type="entry name" value="PNPOx_N"/>
    <property type="match status" value="1"/>
</dbReference>
<dbReference type="EMBL" id="JBIHMK010000041">
    <property type="protein sequence ID" value="MFH0249106.1"/>
    <property type="molecule type" value="Genomic_DNA"/>
</dbReference>
<organism evidence="3 4">
    <name type="scientific">Streptomyces chitinivorans</name>
    <dbReference type="NCBI Taxonomy" id="1257027"/>
    <lineage>
        <taxon>Bacteria</taxon>
        <taxon>Bacillati</taxon>
        <taxon>Actinomycetota</taxon>
        <taxon>Actinomycetes</taxon>
        <taxon>Kitasatosporales</taxon>
        <taxon>Streptomycetaceae</taxon>
        <taxon>Streptomyces</taxon>
    </lineage>
</organism>
<feature type="region of interest" description="Disordered" evidence="1">
    <location>
        <begin position="143"/>
        <end position="173"/>
    </location>
</feature>
<feature type="compositionally biased region" description="Pro residues" evidence="1">
    <location>
        <begin position="156"/>
        <end position="165"/>
    </location>
</feature>
<feature type="domain" description="Pyridoxamine 5'-phosphate oxidase N-terminal" evidence="2">
    <location>
        <begin position="177"/>
        <end position="271"/>
    </location>
</feature>
<dbReference type="InterPro" id="IPR012349">
    <property type="entry name" value="Split_barrel_FMN-bd"/>
</dbReference>
<reference evidence="3 4" key="1">
    <citation type="submission" date="2024-10" db="EMBL/GenBank/DDBJ databases">
        <authorList>
            <person name="Cho J.-C."/>
        </authorList>
    </citation>
    <scope>NUCLEOTIDE SEQUENCE [LARGE SCALE GENOMIC DNA]</scope>
    <source>
        <strain evidence="3 4">KCTC29696</strain>
    </source>
</reference>
<gene>
    <name evidence="3" type="ORF">ACG5V6_12880</name>
</gene>
<evidence type="ECO:0000313" key="3">
    <source>
        <dbReference type="EMBL" id="MFH0249106.1"/>
    </source>
</evidence>